<evidence type="ECO:0000256" key="6">
    <source>
        <dbReference type="SAM" id="Phobius"/>
    </source>
</evidence>
<keyword evidence="3 6" id="KW-1133">Transmembrane helix</keyword>
<gene>
    <name evidence="8" type="ORF">BWY73_00158</name>
</gene>
<feature type="transmembrane region" description="Helical" evidence="6">
    <location>
        <begin position="356"/>
        <end position="375"/>
    </location>
</feature>
<reference evidence="8 9" key="1">
    <citation type="submission" date="2017-02" db="EMBL/GenBank/DDBJ databases">
        <title>Delving into the versatile metabolic prowess of the omnipresent phylum Bacteroidetes.</title>
        <authorList>
            <person name="Nobu M.K."/>
            <person name="Mei R."/>
            <person name="Narihiro T."/>
            <person name="Kuroda K."/>
            <person name="Liu W.-T."/>
        </authorList>
    </citation>
    <scope>NUCLEOTIDE SEQUENCE [LARGE SCALE GENOMIC DNA]</scope>
    <source>
        <strain evidence="8">ADurb.Bin417</strain>
    </source>
</reference>
<evidence type="ECO:0000313" key="9">
    <source>
        <dbReference type="Proteomes" id="UP000485484"/>
    </source>
</evidence>
<dbReference type="InterPro" id="IPR007016">
    <property type="entry name" value="O-antigen_ligase-rel_domated"/>
</dbReference>
<dbReference type="AlphaFoldDB" id="A0A1V5MKH4"/>
<dbReference type="Gene3D" id="1.25.40.10">
    <property type="entry name" value="Tetratricopeptide repeat domain"/>
    <property type="match status" value="1"/>
</dbReference>
<evidence type="ECO:0000256" key="5">
    <source>
        <dbReference type="PROSITE-ProRule" id="PRU00339"/>
    </source>
</evidence>
<dbReference type="GO" id="GO:0016020">
    <property type="term" value="C:membrane"/>
    <property type="evidence" value="ECO:0007669"/>
    <property type="project" value="UniProtKB-SubCell"/>
</dbReference>
<evidence type="ECO:0000259" key="7">
    <source>
        <dbReference type="Pfam" id="PF04932"/>
    </source>
</evidence>
<name>A0A1V5MKH4_UNCT6</name>
<dbReference type="PANTHER" id="PTHR37422">
    <property type="entry name" value="TEICHURONIC ACID BIOSYNTHESIS PROTEIN TUAE"/>
    <property type="match status" value="1"/>
</dbReference>
<dbReference type="Pfam" id="PF04932">
    <property type="entry name" value="Wzy_C"/>
    <property type="match status" value="1"/>
</dbReference>
<feature type="transmembrane region" description="Helical" evidence="6">
    <location>
        <begin position="234"/>
        <end position="254"/>
    </location>
</feature>
<dbReference type="InterPro" id="IPR019734">
    <property type="entry name" value="TPR_rpt"/>
</dbReference>
<dbReference type="InterPro" id="IPR011990">
    <property type="entry name" value="TPR-like_helical_dom_sf"/>
</dbReference>
<feature type="domain" description="O-antigen ligase-related" evidence="7">
    <location>
        <begin position="217"/>
        <end position="368"/>
    </location>
</feature>
<proteinExistence type="predicted"/>
<feature type="transmembrane region" description="Helical" evidence="6">
    <location>
        <begin position="12"/>
        <end position="28"/>
    </location>
</feature>
<evidence type="ECO:0000256" key="3">
    <source>
        <dbReference type="ARBA" id="ARBA00022989"/>
    </source>
</evidence>
<keyword evidence="4 6" id="KW-0472">Membrane</keyword>
<feature type="transmembrane region" description="Helical" evidence="6">
    <location>
        <begin position="182"/>
        <end position="200"/>
    </location>
</feature>
<evidence type="ECO:0000313" key="8">
    <source>
        <dbReference type="EMBL" id="OPZ93734.1"/>
    </source>
</evidence>
<feature type="transmembrane region" description="Helical" evidence="6">
    <location>
        <begin position="34"/>
        <end position="57"/>
    </location>
</feature>
<feature type="transmembrane region" description="Helical" evidence="6">
    <location>
        <begin position="266"/>
        <end position="286"/>
    </location>
</feature>
<evidence type="ECO:0000256" key="2">
    <source>
        <dbReference type="ARBA" id="ARBA00022692"/>
    </source>
</evidence>
<organism evidence="8 9">
    <name type="scientific">candidate division TA06 bacterium ADurb.Bin417</name>
    <dbReference type="NCBI Taxonomy" id="1852828"/>
    <lineage>
        <taxon>Bacteria</taxon>
        <taxon>Bacteria division TA06</taxon>
    </lineage>
</organism>
<dbReference type="InterPro" id="IPR051533">
    <property type="entry name" value="WaaL-like"/>
</dbReference>
<dbReference type="PROSITE" id="PS50005">
    <property type="entry name" value="TPR"/>
    <property type="match status" value="1"/>
</dbReference>
<keyword evidence="8" id="KW-0436">Ligase</keyword>
<dbReference type="Proteomes" id="UP000485484">
    <property type="component" value="Unassembled WGS sequence"/>
</dbReference>
<feature type="transmembrane region" description="Helical" evidence="6">
    <location>
        <begin position="99"/>
        <end position="116"/>
    </location>
</feature>
<feature type="transmembrane region" description="Helical" evidence="6">
    <location>
        <begin position="212"/>
        <end position="228"/>
    </location>
</feature>
<feature type="transmembrane region" description="Helical" evidence="6">
    <location>
        <begin position="128"/>
        <end position="147"/>
    </location>
</feature>
<dbReference type="SUPFAM" id="SSF48452">
    <property type="entry name" value="TPR-like"/>
    <property type="match status" value="1"/>
</dbReference>
<feature type="repeat" description="TPR" evidence="5">
    <location>
        <begin position="512"/>
        <end position="545"/>
    </location>
</feature>
<sequence>MKAGKNRFNPAILPLTGFAVYIFLRPLLDGLTHYNLQLLFQLAVTAAAAVYAGLILLGRARYRPTGLEAAALLFLAVNAISAAVSTSPYRSTRLFLEHLHYFLLFFLLVQMLAAAGERGERFSRVLRAVILASGILVCLYALEQYFWGFRETLGYLKESNLLATTNPDLLARLYSRRVFSTFVYPNILAGYLIALLPVAISLGSEAGADRRTLAALLSLLLLTTLGLTRSTGAMAALGITGLLWLAAAWSGRRARARTGTPDRLQPAWLVPVLTLAGGLIGLWLILRAAGLWTPLLGDKAITLRDRLAYWSSSWRMFLREPVLGFGPGSFGVHYTRFKIMRALETQHSHSLFFEMLAENGLLGTGAFLAFWALLLRRIAPRMAGGGAAAGLGWGAIALFVHAQLDFDFSDPSLASFLFILPALIPVRSGRPDGRPDRAGSSNRPWLTRLGAGLIILIMVAAGIRQARLYRADRIFQNGLTELSQGTGRPGLESLHRAAGMEPDNPHYWAQLADLYFQAGRFGNSTVLLEKAVENYRRAVRVEPFASGYHYRLGLASEDLAGRTGQAVWKRGAATAFRRAAELYPDNPNYRQKNLPYHTPGNE</sequence>
<evidence type="ECO:0000256" key="4">
    <source>
        <dbReference type="ARBA" id="ARBA00023136"/>
    </source>
</evidence>
<evidence type="ECO:0000256" key="1">
    <source>
        <dbReference type="ARBA" id="ARBA00004141"/>
    </source>
</evidence>
<protein>
    <submittedName>
        <fullName evidence="8">O-Antigen ligase</fullName>
    </submittedName>
</protein>
<feature type="transmembrane region" description="Helical" evidence="6">
    <location>
        <begin position="382"/>
        <end position="402"/>
    </location>
</feature>
<dbReference type="GO" id="GO:0016874">
    <property type="term" value="F:ligase activity"/>
    <property type="evidence" value="ECO:0007669"/>
    <property type="project" value="UniProtKB-KW"/>
</dbReference>
<feature type="transmembrane region" description="Helical" evidence="6">
    <location>
        <begin position="445"/>
        <end position="463"/>
    </location>
</feature>
<keyword evidence="2 6" id="KW-0812">Transmembrane</keyword>
<comment type="caution">
    <text evidence="8">The sequence shown here is derived from an EMBL/GenBank/DDBJ whole genome shotgun (WGS) entry which is preliminary data.</text>
</comment>
<accession>A0A1V5MKH4</accession>
<dbReference type="PANTHER" id="PTHR37422:SF23">
    <property type="entry name" value="TEICHURONIC ACID BIOSYNTHESIS PROTEIN TUAE"/>
    <property type="match status" value="1"/>
</dbReference>
<comment type="subcellular location">
    <subcellularLocation>
        <location evidence="1">Membrane</location>
        <topology evidence="1">Multi-pass membrane protein</topology>
    </subcellularLocation>
</comment>
<feature type="transmembrane region" description="Helical" evidence="6">
    <location>
        <begin position="69"/>
        <end position="87"/>
    </location>
</feature>
<dbReference type="EMBL" id="MWAK01000010">
    <property type="protein sequence ID" value="OPZ93734.1"/>
    <property type="molecule type" value="Genomic_DNA"/>
</dbReference>
<keyword evidence="5" id="KW-0802">TPR repeat</keyword>